<proteinExistence type="inferred from homology"/>
<feature type="binding site" evidence="6">
    <location>
        <position position="101"/>
    </location>
    <ligand>
        <name>FMN</name>
        <dbReference type="ChEBI" id="CHEBI:58210"/>
    </ligand>
</feature>
<gene>
    <name evidence="8" type="ordered locus">Meso_2361</name>
</gene>
<sequence length="441" mass="48813">MSKRQIKLGLSMRQLGYHAGAWRHPDVNPGGAMDIQHFVRIAQTAERGLFDMVFLADGLGLRQTDKPKGSLSRSNQNVELEPLTMLAAVAMTTRHVGLVATASTSYNEPFHIARKFASIDHISGGRAGWNIVTSWSEEEAKNFNRTKHFEYDERYARAAEFVEVVRGLWDSWDDDAFAHDKKEGLFFHPDKMHVLNHRGEHFSVMGPLTVSRSPQGHPVLVQAGTSPQGQEIAAASADVVFTAQTDLKDATEYYRSVKGRMARYGRKPEDLKILPGLLPVVGKTRAEASDKMQQLQDLIHPLVGLAHVYGPMGDLSGYPLDGPVPEPVDPELRSRAKVMLDLARRNNWTVRQLYLAASAGRGHRTVVGTPAEIVDAMQEWIDAEGADGFNIVPPYLPGGAEDFVDLVVPELQNRGLYRTAYEGSTLRENLGVPKPPSRYAS</sequence>
<dbReference type="InterPro" id="IPR011251">
    <property type="entry name" value="Luciferase-like_dom"/>
</dbReference>
<dbReference type="CDD" id="cd01095">
    <property type="entry name" value="Nitrilotriacetate_monoxgenase"/>
    <property type="match status" value="1"/>
</dbReference>
<dbReference type="PANTHER" id="PTHR30011:SF16">
    <property type="entry name" value="C2H2 FINGER DOMAIN TRANSCRIPTION FACTOR (EUROFUNG)-RELATED"/>
    <property type="match status" value="1"/>
</dbReference>
<protein>
    <submittedName>
        <fullName evidence="8">Xenobiotic compound monooxygenase, DszA family, A subunit</fullName>
    </submittedName>
</protein>
<dbReference type="GO" id="GO:0004497">
    <property type="term" value="F:monooxygenase activity"/>
    <property type="evidence" value="ECO:0007669"/>
    <property type="project" value="UniProtKB-KW"/>
</dbReference>
<accession>Q11FS8</accession>
<reference evidence="8" key="1">
    <citation type="submission" date="2006-06" db="EMBL/GenBank/DDBJ databases">
        <title>Complete sequence of chromosome of Chelativorans sp. BNC1.</title>
        <authorList>
            <consortium name="US DOE Joint Genome Institute"/>
            <person name="Copeland A."/>
            <person name="Lucas S."/>
            <person name="Lapidus A."/>
            <person name="Barry K."/>
            <person name="Detter J.C."/>
            <person name="Glavina del Rio T."/>
            <person name="Hammon N."/>
            <person name="Israni S."/>
            <person name="Dalin E."/>
            <person name="Tice H."/>
            <person name="Pitluck S."/>
            <person name="Chertkov O."/>
            <person name="Brettin T."/>
            <person name="Bruce D."/>
            <person name="Han C."/>
            <person name="Tapia R."/>
            <person name="Gilna P."/>
            <person name="Schmutz J."/>
            <person name="Larimer F."/>
            <person name="Land M."/>
            <person name="Hauser L."/>
            <person name="Kyrpides N."/>
            <person name="Mikhailova N."/>
            <person name="Richardson P."/>
        </authorList>
    </citation>
    <scope>NUCLEOTIDE SEQUENCE</scope>
    <source>
        <strain evidence="8">BNC1</strain>
    </source>
</reference>
<evidence type="ECO:0000256" key="2">
    <source>
        <dbReference type="ARBA" id="ARBA00022643"/>
    </source>
</evidence>
<comment type="similarity">
    <text evidence="5">Belongs to the NtaA/SnaA/DszA monooxygenase family.</text>
</comment>
<dbReference type="PIRSF" id="PIRSF000337">
    <property type="entry name" value="NTA_MOA"/>
    <property type="match status" value="1"/>
</dbReference>
<dbReference type="EMBL" id="CP000390">
    <property type="protein sequence ID" value="ABG63747.1"/>
    <property type="molecule type" value="Genomic_DNA"/>
</dbReference>
<dbReference type="OrthoDB" id="9779442at2"/>
<dbReference type="AlphaFoldDB" id="Q11FS8"/>
<dbReference type="InterPro" id="IPR016215">
    <property type="entry name" value="NTA_MOA"/>
</dbReference>
<evidence type="ECO:0000259" key="7">
    <source>
        <dbReference type="Pfam" id="PF00296"/>
    </source>
</evidence>
<feature type="domain" description="Luciferase-like" evidence="7">
    <location>
        <begin position="27"/>
        <end position="382"/>
    </location>
</feature>
<evidence type="ECO:0000256" key="5">
    <source>
        <dbReference type="ARBA" id="ARBA00033748"/>
    </source>
</evidence>
<name>Q11FS8_CHESB</name>
<evidence type="ECO:0000256" key="6">
    <source>
        <dbReference type="PIRSR" id="PIRSR000337-1"/>
    </source>
</evidence>
<dbReference type="STRING" id="266779.Meso_2361"/>
<dbReference type="InterPro" id="IPR036661">
    <property type="entry name" value="Luciferase-like_sf"/>
</dbReference>
<feature type="binding site" evidence="6">
    <location>
        <position position="155"/>
    </location>
    <ligand>
        <name>FMN</name>
        <dbReference type="ChEBI" id="CHEBI:58210"/>
    </ligand>
</feature>
<feature type="binding site" evidence="6">
    <location>
        <position position="226"/>
    </location>
    <ligand>
        <name>FMN</name>
        <dbReference type="ChEBI" id="CHEBI:58210"/>
    </ligand>
</feature>
<keyword evidence="2 6" id="KW-0288">FMN</keyword>
<organism evidence="8">
    <name type="scientific">Chelativorans sp. (strain BNC1)</name>
    <dbReference type="NCBI Taxonomy" id="266779"/>
    <lineage>
        <taxon>Bacteria</taxon>
        <taxon>Pseudomonadati</taxon>
        <taxon>Pseudomonadota</taxon>
        <taxon>Alphaproteobacteria</taxon>
        <taxon>Hyphomicrobiales</taxon>
        <taxon>Phyllobacteriaceae</taxon>
        <taxon>Chelativorans</taxon>
    </lineage>
</organism>
<keyword evidence="3" id="KW-0560">Oxidoreductase</keyword>
<feature type="binding site" evidence="6">
    <location>
        <position position="57"/>
    </location>
    <ligand>
        <name>FMN</name>
        <dbReference type="ChEBI" id="CHEBI:58210"/>
    </ligand>
</feature>
<dbReference type="eggNOG" id="COG2141">
    <property type="taxonomic scope" value="Bacteria"/>
</dbReference>
<dbReference type="HOGENOM" id="CLU_022256_1_2_5"/>
<evidence type="ECO:0000256" key="1">
    <source>
        <dbReference type="ARBA" id="ARBA00022630"/>
    </source>
</evidence>
<keyword evidence="4 8" id="KW-0503">Monooxygenase</keyword>
<dbReference type="SUPFAM" id="SSF51679">
    <property type="entry name" value="Bacterial luciferase-like"/>
    <property type="match status" value="1"/>
</dbReference>
<evidence type="ECO:0000313" key="8">
    <source>
        <dbReference type="EMBL" id="ABG63747.1"/>
    </source>
</evidence>
<evidence type="ECO:0000256" key="3">
    <source>
        <dbReference type="ARBA" id="ARBA00023002"/>
    </source>
</evidence>
<keyword evidence="1 6" id="KW-0285">Flavoprotein</keyword>
<dbReference type="Gene3D" id="3.20.20.30">
    <property type="entry name" value="Luciferase-like domain"/>
    <property type="match status" value="1"/>
</dbReference>
<dbReference type="PANTHER" id="PTHR30011">
    <property type="entry name" value="ALKANESULFONATE MONOOXYGENASE-RELATED"/>
    <property type="match status" value="1"/>
</dbReference>
<dbReference type="Pfam" id="PF00296">
    <property type="entry name" value="Bac_luciferase"/>
    <property type="match status" value="1"/>
</dbReference>
<dbReference type="KEGG" id="mes:Meso_2361"/>
<dbReference type="GO" id="GO:0016705">
    <property type="term" value="F:oxidoreductase activity, acting on paired donors, with incorporation or reduction of molecular oxygen"/>
    <property type="evidence" value="ECO:0007669"/>
    <property type="project" value="InterPro"/>
</dbReference>
<evidence type="ECO:0000256" key="4">
    <source>
        <dbReference type="ARBA" id="ARBA00023033"/>
    </source>
</evidence>
<dbReference type="InterPro" id="IPR051260">
    <property type="entry name" value="Diverse_substr_monoxygenases"/>
</dbReference>
<dbReference type="NCBIfam" id="TIGR03860">
    <property type="entry name" value="FMN_nitrolo"/>
    <property type="match status" value="1"/>
</dbReference>